<dbReference type="InterPro" id="IPR000533">
    <property type="entry name" value="Tropomyosin"/>
</dbReference>
<comment type="caution">
    <text evidence="3">The sequence shown here is derived from an EMBL/GenBank/DDBJ whole genome shotgun (WGS) entry which is preliminary data.</text>
</comment>
<sequence>MEPPNSIHFTSLPSTMTDAIKNMFLRANHRAVSLPSSLSIDHPLTQHEIHSTCPKPGVVHFQKMNQLRDKAEAALTRAEDSEAKVKTLEQQLLERDQVIKSLEHRLGLLEADNEAAESKLAEFKTSSLDGEHSRQTADGLVRKVQLLEEELDAAEKNLKETVEKLRQVDIKAEHFERQVSRAEQERDQWEKKYEELQEKYAQSKRELDELEKSMADL</sequence>
<dbReference type="SUPFAM" id="SSF57997">
    <property type="entry name" value="Tropomyosin"/>
    <property type="match status" value="1"/>
</dbReference>
<evidence type="ECO:0000256" key="2">
    <source>
        <dbReference type="SAM" id="Coils"/>
    </source>
</evidence>
<reference evidence="3 4" key="1">
    <citation type="journal article" date="2020" name="ISME J.">
        <title>Uncovering the hidden diversity of litter-decomposition mechanisms in mushroom-forming fungi.</title>
        <authorList>
            <person name="Floudas D."/>
            <person name="Bentzer J."/>
            <person name="Ahren D."/>
            <person name="Johansson T."/>
            <person name="Persson P."/>
            <person name="Tunlid A."/>
        </authorList>
    </citation>
    <scope>NUCLEOTIDE SEQUENCE [LARGE SCALE GENOMIC DNA]</scope>
    <source>
        <strain evidence="3 4">CBS 101986</strain>
    </source>
</reference>
<name>A0A8H5B495_9AGAR</name>
<feature type="coiled-coil region" evidence="2">
    <location>
        <begin position="61"/>
        <end position="213"/>
    </location>
</feature>
<organism evidence="3 4">
    <name type="scientific">Psilocybe cf. subviscida</name>
    <dbReference type="NCBI Taxonomy" id="2480587"/>
    <lineage>
        <taxon>Eukaryota</taxon>
        <taxon>Fungi</taxon>
        <taxon>Dikarya</taxon>
        <taxon>Basidiomycota</taxon>
        <taxon>Agaricomycotina</taxon>
        <taxon>Agaricomycetes</taxon>
        <taxon>Agaricomycetidae</taxon>
        <taxon>Agaricales</taxon>
        <taxon>Agaricineae</taxon>
        <taxon>Strophariaceae</taxon>
        <taxon>Psilocybe</taxon>
    </lineage>
</organism>
<accession>A0A8H5B495</accession>
<dbReference type="Pfam" id="PF00261">
    <property type="entry name" value="Tropomyosin"/>
    <property type="match status" value="2"/>
</dbReference>
<protein>
    <submittedName>
        <fullName evidence="3">Uncharacterized protein</fullName>
    </submittedName>
</protein>
<gene>
    <name evidence="3" type="ORF">D9619_006346</name>
</gene>
<dbReference type="Proteomes" id="UP000567179">
    <property type="component" value="Unassembled WGS sequence"/>
</dbReference>
<evidence type="ECO:0000313" key="3">
    <source>
        <dbReference type="EMBL" id="KAF5316459.1"/>
    </source>
</evidence>
<dbReference type="Gene3D" id="1.20.5.170">
    <property type="match status" value="1"/>
</dbReference>
<dbReference type="EMBL" id="JAACJJ010000042">
    <property type="protein sequence ID" value="KAF5316459.1"/>
    <property type="molecule type" value="Genomic_DNA"/>
</dbReference>
<proteinExistence type="predicted"/>
<keyword evidence="1 2" id="KW-0175">Coiled coil</keyword>
<dbReference type="AlphaFoldDB" id="A0A8H5B495"/>
<evidence type="ECO:0000256" key="1">
    <source>
        <dbReference type="ARBA" id="ARBA00023054"/>
    </source>
</evidence>
<evidence type="ECO:0000313" key="4">
    <source>
        <dbReference type="Proteomes" id="UP000567179"/>
    </source>
</evidence>
<dbReference type="Gene3D" id="1.20.5.340">
    <property type="match status" value="1"/>
</dbReference>
<keyword evidence="4" id="KW-1185">Reference proteome</keyword>
<dbReference type="OrthoDB" id="128924at2759"/>